<dbReference type="InterPro" id="IPR006005">
    <property type="entry name" value="Glut_synth_ssu1"/>
</dbReference>
<evidence type="ECO:0000256" key="13">
    <source>
        <dbReference type="ARBA" id="ARBA00022962"/>
    </source>
</evidence>
<dbReference type="OrthoDB" id="4327079at2759"/>
<comment type="pathway">
    <text evidence="5">Nitrogen metabolism.</text>
</comment>
<evidence type="ECO:0000259" key="25">
    <source>
        <dbReference type="Pfam" id="PF14691"/>
    </source>
</evidence>
<dbReference type="AlphaFoldDB" id="A0A0N4UQG4"/>
<dbReference type="Proteomes" id="UP000038040">
    <property type="component" value="Unplaced"/>
</dbReference>
<keyword evidence="12" id="KW-0274">FAD</keyword>
<accession>A0A0N4UQG4</accession>
<evidence type="ECO:0000256" key="18">
    <source>
        <dbReference type="ARBA" id="ARBA00023291"/>
    </source>
</evidence>
<dbReference type="CDD" id="cd00982">
    <property type="entry name" value="gltB_C"/>
    <property type="match status" value="1"/>
</dbReference>
<dbReference type="PANTHER" id="PTHR43100:SF1">
    <property type="entry name" value="GLUTAMATE SYNTHASE [NADPH] SMALL CHAIN"/>
    <property type="match status" value="1"/>
</dbReference>
<keyword evidence="9" id="KW-0285">Flavoprotein</keyword>
<dbReference type="InterPro" id="IPR028261">
    <property type="entry name" value="DPD_II"/>
</dbReference>
<dbReference type="InterPro" id="IPR002489">
    <property type="entry name" value="Glu_synth_asu_C"/>
</dbReference>
<comment type="cofactor">
    <cofactor evidence="1">
        <name>FMN</name>
        <dbReference type="ChEBI" id="CHEBI:58210"/>
    </cofactor>
</comment>
<evidence type="ECO:0000256" key="21">
    <source>
        <dbReference type="SAM" id="MobiDB-lite"/>
    </source>
</evidence>
<evidence type="ECO:0000313" key="28">
    <source>
        <dbReference type="Proteomes" id="UP000274756"/>
    </source>
</evidence>
<evidence type="ECO:0000256" key="6">
    <source>
        <dbReference type="ARBA" id="ARBA00004944"/>
    </source>
</evidence>
<dbReference type="Pfam" id="PF07992">
    <property type="entry name" value="Pyr_redox_2"/>
    <property type="match status" value="1"/>
</dbReference>
<name>A0A0N4UQG4_DRAME</name>
<dbReference type="CDD" id="cd02808">
    <property type="entry name" value="GltS_FMN"/>
    <property type="match status" value="1"/>
</dbReference>
<feature type="compositionally biased region" description="Basic and acidic residues" evidence="21">
    <location>
        <begin position="30"/>
        <end position="42"/>
    </location>
</feature>
<feature type="domain" description="FAD/NAD(P)-binding" evidence="24">
    <location>
        <begin position="903"/>
        <end position="1196"/>
    </location>
</feature>
<evidence type="ECO:0000256" key="20">
    <source>
        <dbReference type="ARBA" id="ARBA00048867"/>
    </source>
</evidence>
<dbReference type="EC" id="1.4.1.14" evidence="19"/>
<dbReference type="Pfam" id="PF01493">
    <property type="entry name" value="GXGXG"/>
    <property type="match status" value="1"/>
</dbReference>
<evidence type="ECO:0000256" key="3">
    <source>
        <dbReference type="ARBA" id="ARBA00001974"/>
    </source>
</evidence>
<dbReference type="SUPFAM" id="SSF51971">
    <property type="entry name" value="Nucleotide-binding domain"/>
    <property type="match status" value="1"/>
</dbReference>
<protein>
    <recommendedName>
        <fullName evidence="19">glutamate synthase (NADH)</fullName>
        <ecNumber evidence="19">1.4.1.14</ecNumber>
    </recommendedName>
</protein>
<keyword evidence="28" id="KW-1185">Reference proteome</keyword>
<evidence type="ECO:0000256" key="11">
    <source>
        <dbReference type="ARBA" id="ARBA00022723"/>
    </source>
</evidence>
<feature type="domain" description="Glutamate synthase alpha subunit C-terminal" evidence="22">
    <location>
        <begin position="383"/>
        <end position="564"/>
    </location>
</feature>
<dbReference type="Pfam" id="PF14691">
    <property type="entry name" value="Fer4_20"/>
    <property type="match status" value="1"/>
</dbReference>
<keyword evidence="11" id="KW-0479">Metal-binding</keyword>
<reference evidence="29" key="1">
    <citation type="submission" date="2017-02" db="UniProtKB">
        <authorList>
            <consortium name="WormBaseParasite"/>
        </authorList>
    </citation>
    <scope>IDENTIFICATION</scope>
</reference>
<evidence type="ECO:0000256" key="7">
    <source>
        <dbReference type="ARBA" id="ARBA00009716"/>
    </source>
</evidence>
<evidence type="ECO:0000256" key="1">
    <source>
        <dbReference type="ARBA" id="ARBA00001917"/>
    </source>
</evidence>
<keyword evidence="10" id="KW-0288">FMN</keyword>
<comment type="catalytic activity">
    <reaction evidence="20">
        <text>2 L-glutamate + NAD(+) = L-glutamine + 2-oxoglutarate + NADH + H(+)</text>
        <dbReference type="Rhea" id="RHEA:13753"/>
        <dbReference type="ChEBI" id="CHEBI:15378"/>
        <dbReference type="ChEBI" id="CHEBI:16810"/>
        <dbReference type="ChEBI" id="CHEBI:29985"/>
        <dbReference type="ChEBI" id="CHEBI:57540"/>
        <dbReference type="ChEBI" id="CHEBI:57945"/>
        <dbReference type="ChEBI" id="CHEBI:58359"/>
        <dbReference type="EC" id="1.4.1.14"/>
    </reaction>
</comment>
<evidence type="ECO:0000313" key="27">
    <source>
        <dbReference type="Proteomes" id="UP000038040"/>
    </source>
</evidence>
<dbReference type="Pfam" id="PF01645">
    <property type="entry name" value="Glu_synthase"/>
    <property type="match status" value="1"/>
</dbReference>
<keyword evidence="8" id="KW-0028">Amino-acid biosynthesis</keyword>
<dbReference type="GO" id="GO:0051538">
    <property type="term" value="F:3 iron, 4 sulfur cluster binding"/>
    <property type="evidence" value="ECO:0007669"/>
    <property type="project" value="UniProtKB-KW"/>
</dbReference>
<dbReference type="InterPro" id="IPR036485">
    <property type="entry name" value="Glu_synth_asu_C_sf"/>
</dbReference>
<keyword evidence="18" id="KW-0003">3Fe-4S</keyword>
<feature type="domain" description="Dihydroprymidine dehydrogenase" evidence="25">
    <location>
        <begin position="782"/>
        <end position="887"/>
    </location>
</feature>
<dbReference type="Gene3D" id="3.50.50.60">
    <property type="entry name" value="FAD/NAD(P)-binding domain"/>
    <property type="match status" value="2"/>
</dbReference>
<keyword evidence="15" id="KW-0408">Iron</keyword>
<evidence type="ECO:0000256" key="19">
    <source>
        <dbReference type="ARBA" id="ARBA00024383"/>
    </source>
</evidence>
<comment type="pathway">
    <text evidence="6">Amino-acid biosynthesis; L-glutamate biosynthesis via GLT pathway; L-glutamate from 2-oxoglutarate and L-glutamine (NAD(+) route): step 1/1.</text>
</comment>
<dbReference type="NCBIfam" id="TIGR01317">
    <property type="entry name" value="GOGAT_sm_gam"/>
    <property type="match status" value="1"/>
</dbReference>
<evidence type="ECO:0000256" key="2">
    <source>
        <dbReference type="ARBA" id="ARBA00001927"/>
    </source>
</evidence>
<dbReference type="InterPro" id="IPR013785">
    <property type="entry name" value="Aldolase_TIM"/>
</dbReference>
<evidence type="ECO:0000256" key="4">
    <source>
        <dbReference type="ARBA" id="ARBA00004802"/>
    </source>
</evidence>
<dbReference type="Gene3D" id="1.10.1060.10">
    <property type="entry name" value="Alpha-helical ferredoxin"/>
    <property type="match status" value="1"/>
</dbReference>
<dbReference type="PANTHER" id="PTHR43100">
    <property type="entry name" value="GLUTAMATE SYNTHASE [NADPH] SMALL CHAIN"/>
    <property type="match status" value="1"/>
</dbReference>
<dbReference type="Gene3D" id="3.20.20.70">
    <property type="entry name" value="Aldolase class I"/>
    <property type="match status" value="1"/>
</dbReference>
<comment type="pathway">
    <text evidence="4">Energy metabolism; nitrogen metabolism.</text>
</comment>
<dbReference type="GO" id="GO:0097054">
    <property type="term" value="P:L-glutamate biosynthetic process"/>
    <property type="evidence" value="ECO:0007669"/>
    <property type="project" value="UniProtKB-UniPathway"/>
</dbReference>
<reference evidence="26 28" key="2">
    <citation type="submission" date="2018-11" db="EMBL/GenBank/DDBJ databases">
        <authorList>
            <consortium name="Pathogen Informatics"/>
        </authorList>
    </citation>
    <scope>NUCLEOTIDE SEQUENCE [LARGE SCALE GENOMIC DNA]</scope>
</reference>
<dbReference type="EMBL" id="UYYG01000179">
    <property type="protein sequence ID" value="VDN53779.1"/>
    <property type="molecule type" value="Genomic_DNA"/>
</dbReference>
<dbReference type="UniPathway" id="UPA00634">
    <property type="reaction ID" value="UER00690"/>
</dbReference>
<dbReference type="InterPro" id="IPR023753">
    <property type="entry name" value="FAD/NAD-binding_dom"/>
</dbReference>
<evidence type="ECO:0000256" key="17">
    <source>
        <dbReference type="ARBA" id="ARBA00023164"/>
    </source>
</evidence>
<evidence type="ECO:0000256" key="10">
    <source>
        <dbReference type="ARBA" id="ARBA00022643"/>
    </source>
</evidence>
<organism evidence="27 29">
    <name type="scientific">Dracunculus medinensis</name>
    <name type="common">Guinea worm</name>
    <dbReference type="NCBI Taxonomy" id="318479"/>
    <lineage>
        <taxon>Eukaryota</taxon>
        <taxon>Metazoa</taxon>
        <taxon>Ecdysozoa</taxon>
        <taxon>Nematoda</taxon>
        <taxon>Chromadorea</taxon>
        <taxon>Rhabditida</taxon>
        <taxon>Spirurina</taxon>
        <taxon>Dracunculoidea</taxon>
        <taxon>Dracunculidae</taxon>
        <taxon>Dracunculus</taxon>
    </lineage>
</organism>
<proteinExistence type="inferred from homology"/>
<comment type="cofactor">
    <cofactor evidence="3">
        <name>FAD</name>
        <dbReference type="ChEBI" id="CHEBI:57692"/>
    </cofactor>
</comment>
<evidence type="ECO:0000256" key="8">
    <source>
        <dbReference type="ARBA" id="ARBA00022605"/>
    </source>
</evidence>
<evidence type="ECO:0000256" key="15">
    <source>
        <dbReference type="ARBA" id="ARBA00023004"/>
    </source>
</evidence>
<dbReference type="InterPro" id="IPR002932">
    <property type="entry name" value="Glu_synthdom"/>
</dbReference>
<dbReference type="SUPFAM" id="SSF46548">
    <property type="entry name" value="alpha-helical ferredoxin"/>
    <property type="match status" value="1"/>
</dbReference>
<evidence type="ECO:0000259" key="24">
    <source>
        <dbReference type="Pfam" id="PF07992"/>
    </source>
</evidence>
<evidence type="ECO:0000259" key="22">
    <source>
        <dbReference type="Pfam" id="PF01493"/>
    </source>
</evidence>
<evidence type="ECO:0000313" key="26">
    <source>
        <dbReference type="EMBL" id="VDN53779.1"/>
    </source>
</evidence>
<dbReference type="PRINTS" id="PR00419">
    <property type="entry name" value="ADXRDTASE"/>
</dbReference>
<gene>
    <name evidence="26" type="ORF">DME_LOCUS3752</name>
</gene>
<evidence type="ECO:0000256" key="9">
    <source>
        <dbReference type="ARBA" id="ARBA00022630"/>
    </source>
</evidence>
<feature type="region of interest" description="Disordered" evidence="21">
    <location>
        <begin position="19"/>
        <end position="42"/>
    </location>
</feature>
<dbReference type="SUPFAM" id="SSF51395">
    <property type="entry name" value="FMN-linked oxidoreductases"/>
    <property type="match status" value="1"/>
</dbReference>
<sequence>MSFGSISWETHTTLAIAMNRIGGKSNTGEGGEKPERYKDGQPHDYNMRSAIKQVASARFGVNSAYLANADDLQIKIAQGAKPGEGGELPGHKVTVEIAETRKSTPGVGLISPPPHHDIYSIEDLSQLIYDLRHSNPNARISVKLVSEAGVGIVASGVVKGKADHITISGHDGGTGASSWTGIKHAGLPWELGIAETHQVLTMNNLRSRVILQVDGQIRTGRDVMVAALLGSDEFGMSTAPLIALGCTMMRKCHLNTCPVGIATQDPVLRAKFSGKPEYVVNYMFMVAEEVRYFLAKLGLRTLQEAIGRVDLLYANPNPINKKSTKLQFANLLRNAKKMYPNHSIEGGTVKQIIELNQLEKEIIAKAEKVLNQEIEKIDVIGFTIKNVDRAFGTRLSYMVSHKFGEQGLPNGRSIRIELKGHAGQSFGAFLAHGISLYLEGDANDYVGKGLSGGKLVIYPPRSAKFKSEDNAIIGNVALYGATSGVAYIRGLGGERFAVRNSGALAVIEGVGDHGCEYMTGGYVIILGSIGKNFAAAMSGGLAYVYNGDDKADKMMNTGTIDLDEPTAKDFSWLKEQIKIFVRETGSVLGKNILDHWQSEHMKFIKVFPKDYKAVLSEQAIEKAREVESKQLEKQRESAQSLALAKDEEDNVVDDQSIIPRARSLSMDMQISIEPIRRKKNQHRRRKISKNVRREDYEGFEEEEDVQDAIEALNDVDDDDKSDAAYSDFDDTFIEKDSVNDIENLYLPKSFKKPESLDKLRGFVKYRRQKVIYRPVDQRLNDWNEITDYNAVRSNIRKQAARCMDCGVAFCQGYSGCPLGNIIPKWCDYVYRKNWRQALEHLLQTNNFPEFTGRVCPAPCEAACCLAISSPAVTIKNIECAIIDYAFLEGWIVAQKPTVCTGKRVAIIGSGPAGMAAAAQLNKVGHTVVVYERKNRIGGLLRYGIPTMKLDKVVIDRRVKLMEEEGVKFLTNTEIGKDVSAELLIKENDAVLICTGSTIPRDLPIENRDAKGICFAMDFLEKSQRRLAGDNISWEGLDAKDKRVIILGGGDTATDCIATCIRLGAKSINAFELMSRPPNERASNNPWPEWPTIFRTDYGHDEYQKKAGIEVRFQFVNKERRMIEIDGTEKTYQCDLCILAMGFVGPEKMVIDQLNLVTDERWNIQTNDKYNTKLKNVFAAGDCRRGQSLVVWAIHEGRQAARHVDNYLEGKTTLAGPGGVVLAPINR</sequence>
<dbReference type="WBParaSite" id="DME_0001025101-mRNA-1">
    <property type="protein sequence ID" value="DME_0001025101-mRNA-1"/>
    <property type="gene ID" value="DME_0001025101"/>
</dbReference>
<dbReference type="UniPathway" id="UPA00045"/>
<evidence type="ECO:0000256" key="5">
    <source>
        <dbReference type="ARBA" id="ARBA00004909"/>
    </source>
</evidence>
<dbReference type="Gene3D" id="2.160.20.60">
    <property type="entry name" value="Glutamate synthase, alpha subunit, C-terminal domain"/>
    <property type="match status" value="1"/>
</dbReference>
<keyword evidence="17" id="KW-0314">Glutamate biosynthesis</keyword>
<dbReference type="SUPFAM" id="SSF69336">
    <property type="entry name" value="Alpha subunit of glutamate synthase, C-terminal domain"/>
    <property type="match status" value="1"/>
</dbReference>
<keyword evidence="13" id="KW-0315">Glutamine amidotransferase</keyword>
<dbReference type="InterPro" id="IPR051394">
    <property type="entry name" value="Glutamate_Synthase"/>
</dbReference>
<dbReference type="STRING" id="318479.A0A0N4UQG4"/>
<dbReference type="InterPro" id="IPR009051">
    <property type="entry name" value="Helical_ferredxn"/>
</dbReference>
<comment type="cofactor">
    <cofactor evidence="2">
        <name>[3Fe-4S] cluster</name>
        <dbReference type="ChEBI" id="CHEBI:21137"/>
    </cofactor>
</comment>
<keyword evidence="16" id="KW-0411">Iron-sulfur</keyword>
<evidence type="ECO:0000256" key="12">
    <source>
        <dbReference type="ARBA" id="ARBA00022827"/>
    </source>
</evidence>
<dbReference type="GO" id="GO:0016639">
    <property type="term" value="F:oxidoreductase activity, acting on the CH-NH2 group of donors, NAD or NADP as acceptor"/>
    <property type="evidence" value="ECO:0007669"/>
    <property type="project" value="InterPro"/>
</dbReference>
<comment type="similarity">
    <text evidence="7">Belongs to the glutamate synthase family.</text>
</comment>
<feature type="domain" description="Glutamate synthase" evidence="23">
    <location>
        <begin position="1"/>
        <end position="299"/>
    </location>
</feature>
<evidence type="ECO:0000256" key="16">
    <source>
        <dbReference type="ARBA" id="ARBA00023014"/>
    </source>
</evidence>
<dbReference type="GO" id="GO:0016040">
    <property type="term" value="F:glutamate synthase (NADH) activity"/>
    <property type="evidence" value="ECO:0007669"/>
    <property type="project" value="UniProtKB-EC"/>
</dbReference>
<evidence type="ECO:0000259" key="23">
    <source>
        <dbReference type="Pfam" id="PF01645"/>
    </source>
</evidence>
<evidence type="ECO:0000256" key="14">
    <source>
        <dbReference type="ARBA" id="ARBA00023002"/>
    </source>
</evidence>
<dbReference type="GO" id="GO:0046872">
    <property type="term" value="F:metal ion binding"/>
    <property type="evidence" value="ECO:0007669"/>
    <property type="project" value="UniProtKB-KW"/>
</dbReference>
<dbReference type="InterPro" id="IPR036188">
    <property type="entry name" value="FAD/NAD-bd_sf"/>
</dbReference>
<dbReference type="FunFam" id="2.160.20.60:FF:000001">
    <property type="entry name" value="Glutamate synthase, large subunit"/>
    <property type="match status" value="1"/>
</dbReference>
<dbReference type="Proteomes" id="UP000274756">
    <property type="component" value="Unassembled WGS sequence"/>
</dbReference>
<evidence type="ECO:0000313" key="29">
    <source>
        <dbReference type="WBParaSite" id="DME_0001025101-mRNA-1"/>
    </source>
</evidence>
<keyword evidence="14" id="KW-0560">Oxidoreductase</keyword>